<name>A0AA45HJF7_9BACT</name>
<reference evidence="2 3" key="1">
    <citation type="submission" date="2018-05" db="EMBL/GenBank/DDBJ databases">
        <title>Genomic Encyclopedia of Type Strains, Phase IV (KMG-IV): sequencing the most valuable type-strain genomes for metagenomic binning, comparative biology and taxonomic classification.</title>
        <authorList>
            <person name="Goeker M."/>
        </authorList>
    </citation>
    <scope>NUCLEOTIDE SEQUENCE [LARGE SCALE GENOMIC DNA]</scope>
    <source>
        <strain evidence="2 3">DSM 24906</strain>
    </source>
</reference>
<dbReference type="SUPFAM" id="SSF51445">
    <property type="entry name" value="(Trans)glycosidases"/>
    <property type="match status" value="1"/>
</dbReference>
<evidence type="ECO:0000313" key="2">
    <source>
        <dbReference type="EMBL" id="PWJ96176.1"/>
    </source>
</evidence>
<dbReference type="SMART" id="SM00642">
    <property type="entry name" value="Aamy"/>
    <property type="match status" value="1"/>
</dbReference>
<dbReference type="Gene3D" id="3.20.20.80">
    <property type="entry name" value="Glycosidases"/>
    <property type="match status" value="1"/>
</dbReference>
<keyword evidence="3" id="KW-1185">Reference proteome</keyword>
<protein>
    <submittedName>
        <fullName evidence="2">Maltogenic amylase</fullName>
    </submittedName>
</protein>
<dbReference type="CDD" id="cd11313">
    <property type="entry name" value="AmyAc_arch_bac_AmyA"/>
    <property type="match status" value="1"/>
</dbReference>
<dbReference type="AlphaFoldDB" id="A0AA45HJF7"/>
<dbReference type="GO" id="GO:0004556">
    <property type="term" value="F:alpha-amylase activity"/>
    <property type="evidence" value="ECO:0007669"/>
    <property type="project" value="TreeGrafter"/>
</dbReference>
<feature type="domain" description="Glycosyl hydrolase family 13 catalytic" evidence="1">
    <location>
        <begin position="11"/>
        <end position="346"/>
    </location>
</feature>
<evidence type="ECO:0000313" key="3">
    <source>
        <dbReference type="Proteomes" id="UP000245921"/>
    </source>
</evidence>
<dbReference type="Pfam" id="PF00128">
    <property type="entry name" value="Alpha-amylase"/>
    <property type="match status" value="2"/>
</dbReference>
<dbReference type="InterPro" id="IPR006047">
    <property type="entry name" value="GH13_cat_dom"/>
</dbReference>
<sequence length="426" mass="50728">MNKSYDNLKNSIIYEIFVRNHSNPGTFNDIYYDLERIKKLGVDIISFMPIYPVGKKNRKGTFGSPYSIRDYYSVSPEYGGMSQFKKILNKAHELEMKVFIDIVFHHTSLDSILYEEHPEWFLTDEKGNPKRKIENWYDIVELDFSNSDLIEYLIKNLEFWVDNGVDGFRCDTAGLIPITFWKKARSIINSKKNIIWIAETFRMKDLRMFRDRNIEVYSDIELSKVFDVTYDYDGFEYIEDYFKGLINFSYYINHLNVQKAIYPSKTLKLRFLENHDTCRICSIFSGKNIVKNWTIFYCLLPGPSLIFSGQEIMSKKSLKLFDKNSIRWEEGDYEFLSYFKKMIKIIKDIKEKCDIFNIHSIVEGVYLIEWKSKDEKYYIIVNLENRKGCVPINFKFEGFDIINNCDIVVDNFYEIKNLPEIFKIRP</sequence>
<dbReference type="GO" id="GO:0009313">
    <property type="term" value="P:oligosaccharide catabolic process"/>
    <property type="evidence" value="ECO:0007669"/>
    <property type="project" value="TreeGrafter"/>
</dbReference>
<accession>A0AA45HJF7</accession>
<dbReference type="InterPro" id="IPR017853">
    <property type="entry name" value="GH"/>
</dbReference>
<dbReference type="RefSeq" id="WP_109603799.1">
    <property type="nucleotide sequence ID" value="NZ_QGGI01000002.1"/>
</dbReference>
<dbReference type="Proteomes" id="UP000245921">
    <property type="component" value="Unassembled WGS sequence"/>
</dbReference>
<proteinExistence type="predicted"/>
<gene>
    <name evidence="2" type="ORF">C7380_10287</name>
</gene>
<organism evidence="2 3">
    <name type="scientific">Oceanotoga teriensis</name>
    <dbReference type="NCBI Taxonomy" id="515440"/>
    <lineage>
        <taxon>Bacteria</taxon>
        <taxon>Thermotogati</taxon>
        <taxon>Thermotogota</taxon>
        <taxon>Thermotogae</taxon>
        <taxon>Petrotogales</taxon>
        <taxon>Petrotogaceae</taxon>
        <taxon>Oceanotoga</taxon>
    </lineage>
</organism>
<comment type="caution">
    <text evidence="2">The sequence shown here is derived from an EMBL/GenBank/DDBJ whole genome shotgun (WGS) entry which is preliminary data.</text>
</comment>
<dbReference type="PANTHER" id="PTHR10357">
    <property type="entry name" value="ALPHA-AMYLASE FAMILY MEMBER"/>
    <property type="match status" value="1"/>
</dbReference>
<dbReference type="PANTHER" id="PTHR10357:SF205">
    <property type="entry name" value="O-GLYCOSYL HYDROLASE FAMILY 13"/>
    <property type="match status" value="1"/>
</dbReference>
<dbReference type="EMBL" id="QGGI01000002">
    <property type="protein sequence ID" value="PWJ96176.1"/>
    <property type="molecule type" value="Genomic_DNA"/>
</dbReference>
<evidence type="ECO:0000259" key="1">
    <source>
        <dbReference type="SMART" id="SM00642"/>
    </source>
</evidence>